<organism evidence="2 3">
    <name type="scientific">Tannerella sp. oral taxon BU063 isolate Cell 2</name>
    <dbReference type="NCBI Taxonomy" id="1411148"/>
    <lineage>
        <taxon>Bacteria</taxon>
        <taxon>Pseudomonadati</taxon>
        <taxon>Bacteroidota</taxon>
        <taxon>Bacteroidia</taxon>
        <taxon>Bacteroidales</taxon>
        <taxon>Tannerellaceae</taxon>
        <taxon>Tannerella</taxon>
    </lineage>
</organism>
<dbReference type="Proteomes" id="UP000018837">
    <property type="component" value="Unassembled WGS sequence"/>
</dbReference>
<comment type="caution">
    <text evidence="2">The sequence shown here is derived from an EMBL/GenBank/DDBJ whole genome shotgun (WGS) entry which is preliminary data.</text>
</comment>
<proteinExistence type="predicted"/>
<dbReference type="InterPro" id="IPR011604">
    <property type="entry name" value="PDDEXK-like_dom_sf"/>
</dbReference>
<dbReference type="InterPro" id="IPR038726">
    <property type="entry name" value="PDDEXK_AddAB-type"/>
</dbReference>
<dbReference type="Pfam" id="PF12705">
    <property type="entry name" value="PDDEXK_1"/>
    <property type="match status" value="1"/>
</dbReference>
<dbReference type="Gene3D" id="3.90.320.10">
    <property type="match status" value="1"/>
</dbReference>
<dbReference type="SUPFAM" id="SSF52980">
    <property type="entry name" value="Restriction endonuclease-like"/>
    <property type="match status" value="1"/>
</dbReference>
<protein>
    <recommendedName>
        <fullName evidence="1">PD-(D/E)XK endonuclease-like domain-containing protein</fullName>
    </recommendedName>
</protein>
<gene>
    <name evidence="2" type="ORF">N425_01835</name>
</gene>
<dbReference type="SUPFAM" id="SSF52540">
    <property type="entry name" value="P-loop containing nucleoside triphosphate hydrolases"/>
    <property type="match status" value="1"/>
</dbReference>
<dbReference type="AlphaFoldDB" id="W2C778"/>
<feature type="domain" description="PD-(D/E)XK endonuclease-like" evidence="1">
    <location>
        <begin position="685"/>
        <end position="980"/>
    </location>
</feature>
<reference evidence="2 3" key="1">
    <citation type="submission" date="2013-11" db="EMBL/GenBank/DDBJ databases">
        <title>Single cell genomics of uncultured Tannerella BU063 (oral taxon 286).</title>
        <authorList>
            <person name="Beall C.J."/>
            <person name="Campbell A.G."/>
            <person name="Griffen A.L."/>
            <person name="Podar M."/>
            <person name="Leys E.J."/>
        </authorList>
    </citation>
    <scope>NUCLEOTIDE SEQUENCE [LARGE SCALE GENOMIC DNA]</scope>
    <source>
        <strain evidence="2">Cell 2</strain>
    </source>
</reference>
<dbReference type="PATRIC" id="fig|1411148.3.peg.151"/>
<dbReference type="InterPro" id="IPR011335">
    <property type="entry name" value="Restrct_endonuc-II-like"/>
</dbReference>
<accession>W2C778</accession>
<name>W2C778_9BACT</name>
<sequence length="987" mass="113192">MTPFLQQIAKCFYDTYGADVQQMAFIFPNRRAGLFFRKYLSQTVGRPMFSPTILTLNGLFEQLSMLQPADHLQMLFLLYHIYVRRSQRQETFDDFVHWGEMLLSDFNDVDNYLVDARQLFTNASHLHEFEKDLSYLEPEQVEAIRSFWAAFRPDTEDDGNRRSFLGVWDILHDIYLDFRAELTDRGRGYEGMIARDVVERIRREGGADLSYSRVVFVGFNALSRAEDALLVELQKQGIADFYWDAGTINADAGEDGFRRVLDKDNRAAHFLRDYLRRFPSNLPLPPEEPNEPVITLTGLPSRIGQTKHVHELLLRMADGRLRMTEDEALRTAVVLPDEQLLIPILNAIPHTVPHINITLGYPLSGTPVASLIEDVLALQKNLRTTSGGGVEYYHREVTAILNHRYVRRAAPRIVADLLSNIITNNRIYIPAEDLAQTDLLRLIFRRVRSAADLSRYLIDLLKGLNGLFPDRIDETADDDATDPVGMDAVEGEFTYAYYTTLTRMNDLIAEAQISMSVDTYTRLLARLIESVSIPFRGEPLAGLQIMGVLETRVLDFDRLIILSMNEGLFPARGATPSFIPHTLRHGFGLPTFELRDSVFAYYFYRMISRARSVNLLYDTRTDGFRTTGEVSRFIHQLRYHYEVPMKDEAPAFAIASSDDLRLRIDKTGDVLHQLESFLGEGEKALSASTINSYIDCPLRFCLSSVMGLQEEDEITESVENRLFGSILHRVMEGIYKPLCNATVNKAWLGSVIANRENLRHKIDEAFAELFFHTPGDVRPLTGQNSLTAAMIEKYILRILRYDQSLAPFVYVGSERRILSAFPLSDGRRVRLKGYIDRLDEVDRSLRIVDYKTGTEKKMQFATPADLFDREKGLNRQSAVMQVLIYAWMLHAENLTRSLPLRPSIYYVRSLFKDTFDPSIYTKEEGQRTYNLLVDDFVGQCLPDFEIAMRHVLDELFNPRIPFVQTDEEKSCIYCTFRELCGRKKAVS</sequence>
<evidence type="ECO:0000313" key="2">
    <source>
        <dbReference type="EMBL" id="ETK02898.1"/>
    </source>
</evidence>
<dbReference type="EMBL" id="AYUF01000289">
    <property type="protein sequence ID" value="ETK02898.1"/>
    <property type="molecule type" value="Genomic_DNA"/>
</dbReference>
<dbReference type="InterPro" id="IPR027417">
    <property type="entry name" value="P-loop_NTPase"/>
</dbReference>
<evidence type="ECO:0000313" key="3">
    <source>
        <dbReference type="Proteomes" id="UP000018837"/>
    </source>
</evidence>
<evidence type="ECO:0000259" key="1">
    <source>
        <dbReference type="Pfam" id="PF12705"/>
    </source>
</evidence>